<keyword evidence="7" id="KW-0051">Antiviral defense</keyword>
<dbReference type="GO" id="GO:0051539">
    <property type="term" value="F:4 iron, 4 sulfur cluster binding"/>
    <property type="evidence" value="ECO:0007669"/>
    <property type="project" value="UniProtKB-KW"/>
</dbReference>
<sequence length="329" mass="36552">MVPPFTSTPAGQLVINWHITEACNYGCHYCYAKWEKPDRQRELVHDAGRTKELLKRLYEFFHPDNKGNPLRQHMDWGSVRLNLAGGEPLLYTRRVLEMLPVARDIGFDVSLITNGSKLDSAIMASMATSISMLGLSIDSPSARNNEEIGRSDRRGRQLDLAGLAAAVDQGRRSNPRLRVKVNTVVNQVNQWDDMTSVIERLRPEKWKVLRMLPVVDDSLAVSQQAFNDFVIRHAHLASIRHVEDNQDMTESYLMVDPMGRFFQNAAGAGARGYRYSQPILEAGALAAFAGMRFSAPKFLFRYVAPAGAAPVPSPGAISAPFNLMVAAPA</sequence>
<protein>
    <recommendedName>
        <fullName evidence="8">S-adenosylmethionine-dependent nucleotide dehydratase</fullName>
    </recommendedName>
</protein>
<dbReference type="PANTHER" id="PTHR21339">
    <property type="entry name" value="RADICAL S-ADENOSYL METHIONINE DOMAIN-CONTAINING PROTEIN 2"/>
    <property type="match status" value="1"/>
</dbReference>
<evidence type="ECO:0000256" key="2">
    <source>
        <dbReference type="ARBA" id="ARBA00022485"/>
    </source>
</evidence>
<dbReference type="PANTHER" id="PTHR21339:SF0">
    <property type="entry name" value="S-ADENOSYLMETHIONINE-DEPENDENT NUCLEOTIDE DEHYDRATASE RSAD2"/>
    <property type="match status" value="1"/>
</dbReference>
<evidence type="ECO:0000256" key="3">
    <source>
        <dbReference type="ARBA" id="ARBA00022691"/>
    </source>
</evidence>
<keyword evidence="6" id="KW-0411">Iron-sulfur</keyword>
<feature type="domain" description="Radical SAM core" evidence="9">
    <location>
        <begin position="9"/>
        <end position="240"/>
    </location>
</feature>
<keyword evidence="4" id="KW-0479">Metal-binding</keyword>
<evidence type="ECO:0000256" key="5">
    <source>
        <dbReference type="ARBA" id="ARBA00023004"/>
    </source>
</evidence>
<evidence type="ECO:0000313" key="10">
    <source>
        <dbReference type="EMBL" id="MYM92328.1"/>
    </source>
</evidence>
<evidence type="ECO:0000256" key="4">
    <source>
        <dbReference type="ARBA" id="ARBA00022723"/>
    </source>
</evidence>
<dbReference type="Gene3D" id="3.20.20.70">
    <property type="entry name" value="Aldolase class I"/>
    <property type="match status" value="1"/>
</dbReference>
<name>A0A845GH44_9BURK</name>
<dbReference type="Pfam" id="PF04055">
    <property type="entry name" value="Radical_SAM"/>
    <property type="match status" value="1"/>
</dbReference>
<dbReference type="PROSITE" id="PS51918">
    <property type="entry name" value="RADICAL_SAM"/>
    <property type="match status" value="1"/>
</dbReference>
<gene>
    <name evidence="10" type="ORF">GTP90_00465</name>
</gene>
<proteinExistence type="predicted"/>
<dbReference type="InterPro" id="IPR013785">
    <property type="entry name" value="Aldolase_TIM"/>
</dbReference>
<keyword evidence="3" id="KW-0949">S-adenosyl-L-methionine</keyword>
<dbReference type="InterPro" id="IPR058240">
    <property type="entry name" value="rSAM_sf"/>
</dbReference>
<evidence type="ECO:0000256" key="6">
    <source>
        <dbReference type="ARBA" id="ARBA00023014"/>
    </source>
</evidence>
<dbReference type="SFLD" id="SFLDG01088">
    <property type="entry name" value="antiviral_proteins"/>
    <property type="match status" value="1"/>
</dbReference>
<keyword evidence="2" id="KW-0004">4Fe-4S</keyword>
<comment type="caution">
    <text evidence="10">The sequence shown here is derived from an EMBL/GenBank/DDBJ whole genome shotgun (WGS) entry which is preliminary data.</text>
</comment>
<evidence type="ECO:0000256" key="1">
    <source>
        <dbReference type="ARBA" id="ARBA00001966"/>
    </source>
</evidence>
<dbReference type="InterPro" id="IPR051196">
    <property type="entry name" value="RSAD2/Viperin_antiviral"/>
</dbReference>
<comment type="cofactor">
    <cofactor evidence="1">
        <name>[4Fe-4S] cluster</name>
        <dbReference type="ChEBI" id="CHEBI:49883"/>
    </cofactor>
</comment>
<dbReference type="SUPFAM" id="SSF102114">
    <property type="entry name" value="Radical SAM enzymes"/>
    <property type="match status" value="1"/>
</dbReference>
<reference evidence="10" key="1">
    <citation type="submission" date="2019-12" db="EMBL/GenBank/DDBJ databases">
        <title>Novel species isolated from a subtropical stream in China.</title>
        <authorList>
            <person name="Lu H."/>
        </authorList>
    </citation>
    <scope>NUCLEOTIDE SEQUENCE [LARGE SCALE GENOMIC DNA]</scope>
    <source>
        <strain evidence="10">FT81W</strain>
    </source>
</reference>
<accession>A0A845GH44</accession>
<dbReference type="NCBIfam" id="NF038283">
    <property type="entry name" value="viperin_w_prok"/>
    <property type="match status" value="1"/>
</dbReference>
<dbReference type="SFLD" id="SFLDS00029">
    <property type="entry name" value="Radical_SAM"/>
    <property type="match status" value="1"/>
</dbReference>
<evidence type="ECO:0000256" key="7">
    <source>
        <dbReference type="ARBA" id="ARBA00023118"/>
    </source>
</evidence>
<dbReference type="InterPro" id="IPR007197">
    <property type="entry name" value="rSAM"/>
</dbReference>
<keyword evidence="5" id="KW-0408">Iron</keyword>
<dbReference type="GO" id="GO:0046872">
    <property type="term" value="F:metal ion binding"/>
    <property type="evidence" value="ECO:0007669"/>
    <property type="project" value="UniProtKB-KW"/>
</dbReference>
<dbReference type="GO" id="GO:0051607">
    <property type="term" value="P:defense response to virus"/>
    <property type="evidence" value="ECO:0007669"/>
    <property type="project" value="UniProtKB-KW"/>
</dbReference>
<evidence type="ECO:0000256" key="8">
    <source>
        <dbReference type="ARBA" id="ARBA00039667"/>
    </source>
</evidence>
<dbReference type="EMBL" id="WWCX01000001">
    <property type="protein sequence ID" value="MYM92328.1"/>
    <property type="molecule type" value="Genomic_DNA"/>
</dbReference>
<evidence type="ECO:0000259" key="9">
    <source>
        <dbReference type="PROSITE" id="PS51918"/>
    </source>
</evidence>
<organism evidence="10 11">
    <name type="scientific">Duganella vulcania</name>
    <dbReference type="NCBI Taxonomy" id="2692166"/>
    <lineage>
        <taxon>Bacteria</taxon>
        <taxon>Pseudomonadati</taxon>
        <taxon>Pseudomonadota</taxon>
        <taxon>Betaproteobacteria</taxon>
        <taxon>Burkholderiales</taxon>
        <taxon>Oxalobacteraceae</taxon>
        <taxon>Telluria group</taxon>
        <taxon>Duganella</taxon>
    </lineage>
</organism>
<dbReference type="GO" id="GO:0003824">
    <property type="term" value="F:catalytic activity"/>
    <property type="evidence" value="ECO:0007669"/>
    <property type="project" value="InterPro"/>
</dbReference>
<dbReference type="AlphaFoldDB" id="A0A845GH44"/>
<dbReference type="SFLD" id="SFLDG01067">
    <property type="entry name" value="SPASM/twitch_domain_containing"/>
    <property type="match status" value="1"/>
</dbReference>
<dbReference type="CDD" id="cd01335">
    <property type="entry name" value="Radical_SAM"/>
    <property type="match status" value="1"/>
</dbReference>
<dbReference type="Proteomes" id="UP000447355">
    <property type="component" value="Unassembled WGS sequence"/>
</dbReference>
<evidence type="ECO:0000313" key="11">
    <source>
        <dbReference type="Proteomes" id="UP000447355"/>
    </source>
</evidence>